<feature type="region of interest" description="Disordered" evidence="1">
    <location>
        <begin position="92"/>
        <end position="111"/>
    </location>
</feature>
<evidence type="ECO:0000256" key="2">
    <source>
        <dbReference type="SAM" id="SignalP"/>
    </source>
</evidence>
<accession>A0A345CW04</accession>
<dbReference type="AlphaFoldDB" id="A0A345CW04"/>
<evidence type="ECO:0000313" key="3">
    <source>
        <dbReference type="EMBL" id="AXF77621.1"/>
    </source>
</evidence>
<feature type="signal peptide" evidence="2">
    <location>
        <begin position="1"/>
        <end position="19"/>
    </location>
</feature>
<protein>
    <submittedName>
        <fullName evidence="3">Uncharacterized protein</fullName>
    </submittedName>
</protein>
<evidence type="ECO:0000256" key="1">
    <source>
        <dbReference type="SAM" id="MobiDB-lite"/>
    </source>
</evidence>
<dbReference type="Proteomes" id="UP000264980">
    <property type="component" value="Chromosome"/>
</dbReference>
<sequence>MKKVISLLAAATLATAAHAEGDADDPAQSYIASLCKVVTQEKFTGSADEYIARLQTLSPQSTQQDNQPFDEDEARTVVAAWMNLSEEQKKVARQSAQACEDATSNEYQSQD</sequence>
<name>A0A345CW04_9GAMM</name>
<keyword evidence="2" id="KW-0732">Signal</keyword>
<feature type="chain" id="PRO_5016863785" evidence="2">
    <location>
        <begin position="20"/>
        <end position="111"/>
    </location>
</feature>
<dbReference type="EMBL" id="CP013970">
    <property type="protein sequence ID" value="AXF77621.1"/>
    <property type="molecule type" value="Genomic_DNA"/>
</dbReference>
<evidence type="ECO:0000313" key="4">
    <source>
        <dbReference type="Proteomes" id="UP000264980"/>
    </source>
</evidence>
<proteinExistence type="predicted"/>
<feature type="compositionally biased region" description="Polar residues" evidence="1">
    <location>
        <begin position="94"/>
        <end position="111"/>
    </location>
</feature>
<gene>
    <name evidence="3" type="ORF">AV903_18750</name>
</gene>
<organism evidence="3 4">
    <name type="scientific">Erwinia tracheiphila</name>
    <dbReference type="NCBI Taxonomy" id="65700"/>
    <lineage>
        <taxon>Bacteria</taxon>
        <taxon>Pseudomonadati</taxon>
        <taxon>Pseudomonadota</taxon>
        <taxon>Gammaproteobacteria</taxon>
        <taxon>Enterobacterales</taxon>
        <taxon>Erwiniaceae</taxon>
        <taxon>Erwinia</taxon>
    </lineage>
</organism>
<reference evidence="3 4" key="1">
    <citation type="submission" date="2016-01" db="EMBL/GenBank/DDBJ databases">
        <authorList>
            <person name="Oliw E.H."/>
        </authorList>
    </citation>
    <scope>NUCLEOTIDE SEQUENCE [LARGE SCALE GENOMIC DNA]</scope>
    <source>
        <strain evidence="3 4">MDcuke</strain>
    </source>
</reference>
<dbReference type="RefSeq" id="WP_233479646.1">
    <property type="nucleotide sequence ID" value="NZ_CP013970.1"/>
</dbReference>